<feature type="domain" description="PPIase FKBP-type" evidence="7">
    <location>
        <begin position="75"/>
        <end position="158"/>
    </location>
</feature>
<evidence type="ECO:0000259" key="7">
    <source>
        <dbReference type="PROSITE" id="PS50059"/>
    </source>
</evidence>
<evidence type="ECO:0000313" key="10">
    <source>
        <dbReference type="Proteomes" id="UP000032061"/>
    </source>
</evidence>
<comment type="similarity">
    <text evidence="2 6">Belongs to the FKBP-type PPIase family.</text>
</comment>
<dbReference type="PROSITE" id="PS51257">
    <property type="entry name" value="PROKAR_LIPOPROTEIN"/>
    <property type="match status" value="1"/>
</dbReference>
<keyword evidence="4 5" id="KW-0413">Isomerase</keyword>
<evidence type="ECO:0000256" key="6">
    <source>
        <dbReference type="RuleBase" id="RU003915"/>
    </source>
</evidence>
<dbReference type="Gene3D" id="3.10.50.40">
    <property type="match status" value="1"/>
</dbReference>
<evidence type="ECO:0000313" key="8">
    <source>
        <dbReference type="EMBL" id="KIO53245.1"/>
    </source>
</evidence>
<evidence type="ECO:0000313" key="9">
    <source>
        <dbReference type="EMBL" id="OXA87843.1"/>
    </source>
</evidence>
<dbReference type="STRING" id="37752.IW18_08000"/>
<comment type="caution">
    <text evidence="8">The sequence shown here is derived from an EMBL/GenBank/DDBJ whole genome shotgun (WGS) entry which is preliminary data.</text>
</comment>
<name>A0A0D0ELX0_9FLAO</name>
<protein>
    <recommendedName>
        <fullName evidence="6">Peptidyl-prolyl cis-trans isomerase</fullName>
        <ecNumber evidence="6">5.2.1.8</ecNumber>
    </recommendedName>
</protein>
<keyword evidence="11" id="KW-1185">Reference proteome</keyword>
<sequence>MKYLLSSLLALTLFISCNNSEKETIKEPQKTDYTAENEKEITDYIAKNNLTAQKSASGLYYIIKEPGTGVKPTSTSNVTVAYKGYFTDGKVFDQSDAAGISFPLNRVIPGWTEGIPFFKEGGSGLLLIPSHLGYGSESNSRIPGGSVLLFDVKLIKVN</sequence>
<accession>A0A0D0ELX0</accession>
<evidence type="ECO:0000256" key="3">
    <source>
        <dbReference type="ARBA" id="ARBA00023110"/>
    </source>
</evidence>
<dbReference type="PANTHER" id="PTHR43811:SF19">
    <property type="entry name" value="39 KDA FK506-BINDING NUCLEAR PROTEIN"/>
    <property type="match status" value="1"/>
</dbReference>
<evidence type="ECO:0000256" key="4">
    <source>
        <dbReference type="ARBA" id="ARBA00023235"/>
    </source>
</evidence>
<evidence type="ECO:0000256" key="2">
    <source>
        <dbReference type="ARBA" id="ARBA00006577"/>
    </source>
</evidence>
<dbReference type="Proteomes" id="UP000032061">
    <property type="component" value="Unassembled WGS sequence"/>
</dbReference>
<dbReference type="EMBL" id="JPRK01000007">
    <property type="protein sequence ID" value="KIO53245.1"/>
    <property type="molecule type" value="Genomic_DNA"/>
</dbReference>
<dbReference type="InterPro" id="IPR046357">
    <property type="entry name" value="PPIase_dom_sf"/>
</dbReference>
<reference evidence="8 10" key="1">
    <citation type="submission" date="2015-01" db="EMBL/GenBank/DDBJ databases">
        <title>Genome of Flavobacterium hibernum DSM 12611.</title>
        <authorList>
            <person name="Stropko S.J."/>
            <person name="Pipes S.E."/>
            <person name="Newman J.D."/>
        </authorList>
    </citation>
    <scope>NUCLEOTIDE SEQUENCE [LARGE SCALE GENOMIC DNA]</scope>
    <source>
        <strain evidence="8 10">DSM 12611</strain>
    </source>
</reference>
<dbReference type="PROSITE" id="PS50059">
    <property type="entry name" value="FKBP_PPIASE"/>
    <property type="match status" value="1"/>
</dbReference>
<keyword evidence="3 5" id="KW-0697">Rotamase</keyword>
<dbReference type="Pfam" id="PF00254">
    <property type="entry name" value="FKBP_C"/>
    <property type="match status" value="1"/>
</dbReference>
<dbReference type="EC" id="5.2.1.8" evidence="6"/>
<dbReference type="RefSeq" id="WP_041517073.1">
    <property type="nucleotide sequence ID" value="NZ_JPRK01000007.1"/>
</dbReference>
<evidence type="ECO:0000256" key="1">
    <source>
        <dbReference type="ARBA" id="ARBA00000971"/>
    </source>
</evidence>
<comment type="catalytic activity">
    <reaction evidence="1 5 6">
        <text>[protein]-peptidylproline (omega=180) = [protein]-peptidylproline (omega=0)</text>
        <dbReference type="Rhea" id="RHEA:16237"/>
        <dbReference type="Rhea" id="RHEA-COMP:10747"/>
        <dbReference type="Rhea" id="RHEA-COMP:10748"/>
        <dbReference type="ChEBI" id="CHEBI:83833"/>
        <dbReference type="ChEBI" id="CHEBI:83834"/>
        <dbReference type="EC" id="5.2.1.8"/>
    </reaction>
</comment>
<evidence type="ECO:0000313" key="11">
    <source>
        <dbReference type="Proteomes" id="UP000198302"/>
    </source>
</evidence>
<proteinExistence type="inferred from homology"/>
<gene>
    <name evidence="9" type="ORF">B0A73_08610</name>
    <name evidence="8" type="ORF">IW18_08000</name>
</gene>
<dbReference type="EMBL" id="MUGX01000011">
    <property type="protein sequence ID" value="OXA87843.1"/>
    <property type="molecule type" value="Genomic_DNA"/>
</dbReference>
<dbReference type="Proteomes" id="UP000198302">
    <property type="component" value="Unassembled WGS sequence"/>
</dbReference>
<dbReference type="AlphaFoldDB" id="A0A0D0ELX0"/>
<dbReference type="SUPFAM" id="SSF54534">
    <property type="entry name" value="FKBP-like"/>
    <property type="match status" value="1"/>
</dbReference>
<organism evidence="8 10">
    <name type="scientific">Flavobacterium hibernum</name>
    <dbReference type="NCBI Taxonomy" id="37752"/>
    <lineage>
        <taxon>Bacteria</taxon>
        <taxon>Pseudomonadati</taxon>
        <taxon>Bacteroidota</taxon>
        <taxon>Flavobacteriia</taxon>
        <taxon>Flavobacteriales</taxon>
        <taxon>Flavobacteriaceae</taxon>
        <taxon>Flavobacterium</taxon>
    </lineage>
</organism>
<reference evidence="9 11" key="2">
    <citation type="submission" date="2016-11" db="EMBL/GenBank/DDBJ databases">
        <title>Whole genomes of Flavobacteriaceae.</title>
        <authorList>
            <person name="Stine C."/>
            <person name="Li C."/>
            <person name="Tadesse D."/>
        </authorList>
    </citation>
    <scope>NUCLEOTIDE SEQUENCE [LARGE SCALE GENOMIC DNA]</scope>
    <source>
        <strain evidence="9 11">ATCC 51468</strain>
    </source>
</reference>
<dbReference type="PANTHER" id="PTHR43811">
    <property type="entry name" value="FKBP-TYPE PEPTIDYL-PROLYL CIS-TRANS ISOMERASE FKPA"/>
    <property type="match status" value="1"/>
</dbReference>
<evidence type="ECO:0000256" key="5">
    <source>
        <dbReference type="PROSITE-ProRule" id="PRU00277"/>
    </source>
</evidence>
<dbReference type="OrthoDB" id="9814548at2"/>
<dbReference type="InterPro" id="IPR001179">
    <property type="entry name" value="PPIase_FKBP_dom"/>
</dbReference>
<dbReference type="GO" id="GO:0003755">
    <property type="term" value="F:peptidyl-prolyl cis-trans isomerase activity"/>
    <property type="evidence" value="ECO:0007669"/>
    <property type="project" value="UniProtKB-UniRule"/>
</dbReference>